<dbReference type="Proteomes" id="UP000315439">
    <property type="component" value="Unassembled WGS sequence"/>
</dbReference>
<feature type="signal peptide" evidence="1">
    <location>
        <begin position="1"/>
        <end position="18"/>
    </location>
</feature>
<sequence length="176" mass="20347">MRLFALLLLFFFSSCSYSREYDVSGINYTIPQGFHSLEKLNPAAFDETKKKYKKGNMNLIANMSVVDSKTKKLAMNISILEEIEVEFSDKEYLRQIAEKFKKHDLGEYASYDWMTFKRLDATKPKIGYFIKTVKGRQIVVIANYSSEKLPEIMEDAIKGISVETPDKSANVRLKRE</sequence>
<dbReference type="AlphaFoldDB" id="A0A545UCJ0"/>
<gene>
    <name evidence="2" type="ORF">FLL46_15165</name>
</gene>
<organism evidence="2 3">
    <name type="scientific">Aliikangiella coralliicola</name>
    <dbReference type="NCBI Taxonomy" id="2592383"/>
    <lineage>
        <taxon>Bacteria</taxon>
        <taxon>Pseudomonadati</taxon>
        <taxon>Pseudomonadota</taxon>
        <taxon>Gammaproteobacteria</taxon>
        <taxon>Oceanospirillales</taxon>
        <taxon>Pleioneaceae</taxon>
        <taxon>Aliikangiella</taxon>
    </lineage>
</organism>
<keyword evidence="1" id="KW-0732">Signal</keyword>
<dbReference type="EMBL" id="VIKS01000009">
    <property type="protein sequence ID" value="TQV87143.1"/>
    <property type="molecule type" value="Genomic_DNA"/>
</dbReference>
<proteinExistence type="predicted"/>
<evidence type="ECO:0000313" key="3">
    <source>
        <dbReference type="Proteomes" id="UP000315439"/>
    </source>
</evidence>
<name>A0A545UCJ0_9GAMM</name>
<keyword evidence="3" id="KW-1185">Reference proteome</keyword>
<comment type="caution">
    <text evidence="2">The sequence shown here is derived from an EMBL/GenBank/DDBJ whole genome shotgun (WGS) entry which is preliminary data.</text>
</comment>
<dbReference type="PROSITE" id="PS51257">
    <property type="entry name" value="PROKAR_LIPOPROTEIN"/>
    <property type="match status" value="1"/>
</dbReference>
<evidence type="ECO:0000313" key="2">
    <source>
        <dbReference type="EMBL" id="TQV87143.1"/>
    </source>
</evidence>
<accession>A0A545UCJ0</accession>
<feature type="chain" id="PRO_5022059524" description="DUF4252 domain-containing protein" evidence="1">
    <location>
        <begin position="19"/>
        <end position="176"/>
    </location>
</feature>
<dbReference type="RefSeq" id="WP_142932170.1">
    <property type="nucleotide sequence ID" value="NZ_ML660165.1"/>
</dbReference>
<evidence type="ECO:0008006" key="4">
    <source>
        <dbReference type="Google" id="ProtNLM"/>
    </source>
</evidence>
<reference evidence="2 3" key="1">
    <citation type="submission" date="2019-07" db="EMBL/GenBank/DDBJ databases">
        <title>Draft genome for Aliikangiella sp. M105.</title>
        <authorList>
            <person name="Wang G."/>
        </authorList>
    </citation>
    <scope>NUCLEOTIDE SEQUENCE [LARGE SCALE GENOMIC DNA]</scope>
    <source>
        <strain evidence="2 3">M105</strain>
    </source>
</reference>
<evidence type="ECO:0000256" key="1">
    <source>
        <dbReference type="SAM" id="SignalP"/>
    </source>
</evidence>
<protein>
    <recommendedName>
        <fullName evidence="4">DUF4252 domain-containing protein</fullName>
    </recommendedName>
</protein>